<protein>
    <submittedName>
        <fullName evidence="1">Uncharacterized protein</fullName>
    </submittedName>
</protein>
<organism evidence="1 2">
    <name type="scientific">Cinchona calisaya</name>
    <dbReference type="NCBI Taxonomy" id="153742"/>
    <lineage>
        <taxon>Eukaryota</taxon>
        <taxon>Viridiplantae</taxon>
        <taxon>Streptophyta</taxon>
        <taxon>Embryophyta</taxon>
        <taxon>Tracheophyta</taxon>
        <taxon>Spermatophyta</taxon>
        <taxon>Magnoliopsida</taxon>
        <taxon>eudicotyledons</taxon>
        <taxon>Gunneridae</taxon>
        <taxon>Pentapetalae</taxon>
        <taxon>asterids</taxon>
        <taxon>lamiids</taxon>
        <taxon>Gentianales</taxon>
        <taxon>Rubiaceae</taxon>
        <taxon>Cinchonoideae</taxon>
        <taxon>Cinchoneae</taxon>
        <taxon>Cinchona</taxon>
    </lineage>
</organism>
<keyword evidence="2" id="KW-1185">Reference proteome</keyword>
<accession>A0ABD2YIE7</accession>
<evidence type="ECO:0000313" key="1">
    <source>
        <dbReference type="EMBL" id="KAL3507170.1"/>
    </source>
</evidence>
<comment type="caution">
    <text evidence="1">The sequence shown here is derived from an EMBL/GenBank/DDBJ whole genome shotgun (WGS) entry which is preliminary data.</text>
</comment>
<reference evidence="1 2" key="1">
    <citation type="submission" date="2024-11" db="EMBL/GenBank/DDBJ databases">
        <title>A near-complete genome assembly of Cinchona calisaya.</title>
        <authorList>
            <person name="Lian D.C."/>
            <person name="Zhao X.W."/>
            <person name="Wei L."/>
        </authorList>
    </citation>
    <scope>NUCLEOTIDE SEQUENCE [LARGE SCALE GENOMIC DNA]</scope>
    <source>
        <tissue evidence="1">Nenye</tissue>
    </source>
</reference>
<evidence type="ECO:0000313" key="2">
    <source>
        <dbReference type="Proteomes" id="UP001630127"/>
    </source>
</evidence>
<name>A0ABD2YIE7_9GENT</name>
<dbReference type="EMBL" id="JBJUIK010000013">
    <property type="protein sequence ID" value="KAL3507170.1"/>
    <property type="molecule type" value="Genomic_DNA"/>
</dbReference>
<dbReference type="AlphaFoldDB" id="A0ABD2YIE7"/>
<sequence length="90" mass="10426">MIFLLQIKVILYQVENLASPLDIDPIPLENNRDEVSYDSDNVELSEPQTLTISNKIQVLKDFSEKSGLLFWCHARKYVGLRSFINMAIPW</sequence>
<gene>
    <name evidence="1" type="ORF">ACH5RR_032552</name>
</gene>
<dbReference type="Proteomes" id="UP001630127">
    <property type="component" value="Unassembled WGS sequence"/>
</dbReference>
<proteinExistence type="predicted"/>